<evidence type="ECO:0000256" key="1">
    <source>
        <dbReference type="SAM" id="MobiDB-lite"/>
    </source>
</evidence>
<feature type="compositionally biased region" description="Low complexity" evidence="1">
    <location>
        <begin position="190"/>
        <end position="209"/>
    </location>
</feature>
<gene>
    <name evidence="2" type="ORF">VP1G_10247</name>
</gene>
<dbReference type="OrthoDB" id="2687452at2759"/>
<protein>
    <recommendedName>
        <fullName evidence="4">C2H2-type domain-containing protein</fullName>
    </recommendedName>
</protein>
<dbReference type="EMBL" id="KN714862">
    <property type="protein sequence ID" value="KUI63131.1"/>
    <property type="molecule type" value="Genomic_DNA"/>
</dbReference>
<feature type="region of interest" description="Disordered" evidence="1">
    <location>
        <begin position="190"/>
        <end position="214"/>
    </location>
</feature>
<organism evidence="2 3">
    <name type="scientific">Cytospora mali</name>
    <name type="common">Apple Valsa canker fungus</name>
    <name type="synonym">Valsa mali</name>
    <dbReference type="NCBI Taxonomy" id="578113"/>
    <lineage>
        <taxon>Eukaryota</taxon>
        <taxon>Fungi</taxon>
        <taxon>Dikarya</taxon>
        <taxon>Ascomycota</taxon>
        <taxon>Pezizomycotina</taxon>
        <taxon>Sordariomycetes</taxon>
        <taxon>Sordariomycetidae</taxon>
        <taxon>Diaporthales</taxon>
        <taxon>Cytosporaceae</taxon>
        <taxon>Cytospora</taxon>
    </lineage>
</organism>
<accession>A0A194VH83</accession>
<dbReference type="STRING" id="694573.A0A194VH83"/>
<evidence type="ECO:0000313" key="2">
    <source>
        <dbReference type="EMBL" id="KUI63131.1"/>
    </source>
</evidence>
<sequence length="300" mass="34008">MAGAPHYNNNTYISVPTAYSEQAVFGANDLPDYGTYTGNLQRSLSRVSDETGSYGSPSYPISPGAFSDGYDYNLDSTQYNHRQAPPRSAASTRVSYPASWTDASVPRYDTFESQQMMVEQQNLQPSGIQSTRSPEYICLQPGCRQKPFRRSADLDRHIKHVHKKPNERYYCDYNRCQRSERVSVAAAASSSSSSSSSSSTSPSPADSAVGTGPFGRKDHCRDHYRTFHKEDLCRRNGKEVPGWFDDRNISTNWWRCTKCLKRVSYHKYGWECNDCEQILEPERINARKRRMDMGGSSRGY</sequence>
<reference evidence="3" key="1">
    <citation type="submission" date="2014-12" db="EMBL/GenBank/DDBJ databases">
        <title>Genome Sequence of Valsa Canker Pathogens Uncovers a Specific Adaption of Colonization on Woody Bark.</title>
        <authorList>
            <person name="Yin Z."/>
            <person name="Liu H."/>
            <person name="Gao X."/>
            <person name="Li Z."/>
            <person name="Song N."/>
            <person name="Ke X."/>
            <person name="Dai Q."/>
            <person name="Wu Y."/>
            <person name="Sun Y."/>
            <person name="Xu J.-R."/>
            <person name="Kang Z.K."/>
            <person name="Wang L."/>
            <person name="Huang L."/>
        </authorList>
    </citation>
    <scope>NUCLEOTIDE SEQUENCE [LARGE SCALE GENOMIC DNA]</scope>
    <source>
        <strain evidence="3">SXYL134</strain>
    </source>
</reference>
<name>A0A194VH83_CYTMA</name>
<dbReference type="AlphaFoldDB" id="A0A194VH83"/>
<proteinExistence type="predicted"/>
<keyword evidence="3" id="KW-1185">Reference proteome</keyword>
<dbReference type="Proteomes" id="UP000078576">
    <property type="component" value="Unassembled WGS sequence"/>
</dbReference>
<evidence type="ECO:0000313" key="3">
    <source>
        <dbReference type="Proteomes" id="UP000078576"/>
    </source>
</evidence>
<evidence type="ECO:0008006" key="4">
    <source>
        <dbReference type="Google" id="ProtNLM"/>
    </source>
</evidence>